<keyword evidence="15 22" id="KW-1133">Transmembrane helix</keyword>
<dbReference type="InterPro" id="IPR000719">
    <property type="entry name" value="Prot_kinase_dom"/>
</dbReference>
<name>A0A835V1D1_VANPL</name>
<dbReference type="FunFam" id="1.10.510.10:FF:000417">
    <property type="entry name" value="Leucine-rich repeat receptor-like protein kinase"/>
    <property type="match status" value="1"/>
</dbReference>
<dbReference type="Gene3D" id="1.10.510.10">
    <property type="entry name" value="Transferase(Phosphotransferase) domain 1"/>
    <property type="match status" value="1"/>
</dbReference>
<keyword evidence="8" id="KW-0808">Transferase</keyword>
<dbReference type="PANTHER" id="PTHR27008">
    <property type="entry name" value="OS04G0122200 PROTEIN"/>
    <property type="match status" value="1"/>
</dbReference>
<keyword evidence="10" id="KW-0732">Signal</keyword>
<dbReference type="GO" id="GO:0005524">
    <property type="term" value="F:ATP binding"/>
    <property type="evidence" value="ECO:0007669"/>
    <property type="project" value="UniProtKB-UniRule"/>
</dbReference>
<comment type="catalytic activity">
    <reaction evidence="20">
        <text>L-seryl-[protein] + ATP = O-phospho-L-seryl-[protein] + ADP + H(+)</text>
        <dbReference type="Rhea" id="RHEA:17989"/>
        <dbReference type="Rhea" id="RHEA-COMP:9863"/>
        <dbReference type="Rhea" id="RHEA-COMP:11604"/>
        <dbReference type="ChEBI" id="CHEBI:15378"/>
        <dbReference type="ChEBI" id="CHEBI:29999"/>
        <dbReference type="ChEBI" id="CHEBI:30616"/>
        <dbReference type="ChEBI" id="CHEBI:83421"/>
        <dbReference type="ChEBI" id="CHEBI:456216"/>
        <dbReference type="EC" id="2.7.11.1"/>
    </reaction>
</comment>
<evidence type="ECO:0000256" key="16">
    <source>
        <dbReference type="ARBA" id="ARBA00023136"/>
    </source>
</evidence>
<evidence type="ECO:0000256" key="20">
    <source>
        <dbReference type="ARBA" id="ARBA00048679"/>
    </source>
</evidence>
<dbReference type="GO" id="GO:0005886">
    <property type="term" value="C:plasma membrane"/>
    <property type="evidence" value="ECO:0007669"/>
    <property type="project" value="UniProtKB-SubCell"/>
</dbReference>
<keyword evidence="18" id="KW-0325">Glycoprotein</keyword>
<evidence type="ECO:0000256" key="5">
    <source>
        <dbReference type="ARBA" id="ARBA00022527"/>
    </source>
</evidence>
<dbReference type="PROSITE" id="PS00107">
    <property type="entry name" value="PROTEIN_KINASE_ATP"/>
    <property type="match status" value="1"/>
</dbReference>
<keyword evidence="13" id="KW-0418">Kinase</keyword>
<evidence type="ECO:0000256" key="22">
    <source>
        <dbReference type="SAM" id="Phobius"/>
    </source>
</evidence>
<evidence type="ECO:0000313" key="24">
    <source>
        <dbReference type="EMBL" id="KAG0481852.1"/>
    </source>
</evidence>
<keyword evidence="12 21" id="KW-0547">Nucleotide-binding</keyword>
<evidence type="ECO:0000256" key="19">
    <source>
        <dbReference type="ARBA" id="ARBA00047899"/>
    </source>
</evidence>
<feature type="domain" description="Protein kinase" evidence="23">
    <location>
        <begin position="414"/>
        <end position="706"/>
    </location>
</feature>
<keyword evidence="7" id="KW-0433">Leucine-rich repeat</keyword>
<dbReference type="Gene3D" id="3.80.10.10">
    <property type="entry name" value="Ribonuclease Inhibitor"/>
    <property type="match status" value="1"/>
</dbReference>
<evidence type="ECO:0000259" key="23">
    <source>
        <dbReference type="PROSITE" id="PS50011"/>
    </source>
</evidence>
<keyword evidence="14 21" id="KW-0067">ATP-binding</keyword>
<evidence type="ECO:0000256" key="8">
    <source>
        <dbReference type="ARBA" id="ARBA00022679"/>
    </source>
</evidence>
<keyword evidence="16 22" id="KW-0472">Membrane</keyword>
<dbReference type="Pfam" id="PF12799">
    <property type="entry name" value="LRR_4"/>
    <property type="match status" value="1"/>
</dbReference>
<proteinExistence type="predicted"/>
<sequence length="723" mass="79009">MLYNNSLQGSIAEELFGCKNITRVNLSNNQLNGSILPLCGSSSLISFDLTNNSFSLQIPAQLGNSPFLERIRLGSNQLVGEIPSKLGRIQSLRILDLSGNQLTGEIPRELSSCTRLTHIDLNSNGFTGQIPVWLGGLLDLGELKLSSNGFTGPLPIELFNCSELLQLHLDDNQLNGSLPIEIGKFSSLNVLDITKNRFSGEIPASIGKMSKLYDLRLSHNSFNGEIPAELGELSELQSTLDLSFNNLVGTIPSALQSLNKLEALDLSHNRITGEIPHFVGRMSSLVILNLSYNNLTGKLDGDFSRWPPETFVGNVALCGRPLQQCAEHTLPNRRRHATPSTACIAVVAALVTVVVLLLIIAIAIALKRKASRKAVEVNCTYSSSSSHVRRQLIPKGSGRREFRWDTIMEATKNLSDEHMIGAGGSGSVYRAELPSGEIVAVKRIYAHEDSEFFFADKCFASELKTLGRIRHRHLVKLMGFISGGNGGNLLVYEYMENGSVWDWLHCTPAGKKKKRVLGLEARLMIALGLAKGVEYLHHDCVPRILHRDIKTSNILLDSDLEAHLGDFGLAKVLVAGSRGCSESASLFAGSYGYIAPEYAYTMKATEKADLYSMGIVLMELMSGVMPTDQRFGGEMDMVRWVESRFVSPSPAVAPAWEEVVDPSLKPLIGSEEAAVLDVLEVALQCTKTVPSERPTARKVADVLTNVARKIRKERCGKSTAPQL</sequence>
<evidence type="ECO:0000256" key="10">
    <source>
        <dbReference type="ARBA" id="ARBA00022729"/>
    </source>
</evidence>
<evidence type="ECO:0000256" key="11">
    <source>
        <dbReference type="ARBA" id="ARBA00022737"/>
    </source>
</evidence>
<dbReference type="InterPro" id="IPR001611">
    <property type="entry name" value="Leu-rich_rpt"/>
</dbReference>
<organism evidence="24 25">
    <name type="scientific">Vanilla planifolia</name>
    <name type="common">Vanilla</name>
    <dbReference type="NCBI Taxonomy" id="51239"/>
    <lineage>
        <taxon>Eukaryota</taxon>
        <taxon>Viridiplantae</taxon>
        <taxon>Streptophyta</taxon>
        <taxon>Embryophyta</taxon>
        <taxon>Tracheophyta</taxon>
        <taxon>Spermatophyta</taxon>
        <taxon>Magnoliopsida</taxon>
        <taxon>Liliopsida</taxon>
        <taxon>Asparagales</taxon>
        <taxon>Orchidaceae</taxon>
        <taxon>Vanilloideae</taxon>
        <taxon>Vanilleae</taxon>
        <taxon>Vanilla</taxon>
    </lineage>
</organism>
<dbReference type="InterPro" id="IPR025875">
    <property type="entry name" value="Leu-rich_rpt_4"/>
</dbReference>
<dbReference type="OrthoDB" id="2015831at2759"/>
<dbReference type="PRINTS" id="PR00019">
    <property type="entry name" value="LEURICHRPT"/>
</dbReference>
<dbReference type="EMBL" id="JADCNM010000005">
    <property type="protein sequence ID" value="KAG0481852.1"/>
    <property type="molecule type" value="Genomic_DNA"/>
</dbReference>
<dbReference type="InterPro" id="IPR032675">
    <property type="entry name" value="LRR_dom_sf"/>
</dbReference>
<evidence type="ECO:0000256" key="15">
    <source>
        <dbReference type="ARBA" id="ARBA00022989"/>
    </source>
</evidence>
<dbReference type="Pfam" id="PF13855">
    <property type="entry name" value="LRR_8"/>
    <property type="match status" value="1"/>
</dbReference>
<dbReference type="AlphaFoldDB" id="A0A835V1D1"/>
<dbReference type="PROSITE" id="PS00108">
    <property type="entry name" value="PROTEIN_KINASE_ST"/>
    <property type="match status" value="1"/>
</dbReference>
<reference evidence="24 25" key="1">
    <citation type="journal article" date="2020" name="Nat. Food">
        <title>A phased Vanilla planifolia genome enables genetic improvement of flavour and production.</title>
        <authorList>
            <person name="Hasing T."/>
            <person name="Tang H."/>
            <person name="Brym M."/>
            <person name="Khazi F."/>
            <person name="Huang T."/>
            <person name="Chambers A.H."/>
        </authorList>
    </citation>
    <scope>NUCLEOTIDE SEQUENCE [LARGE SCALE GENOMIC DNA]</scope>
    <source>
        <tissue evidence="24">Leaf</tissue>
    </source>
</reference>
<evidence type="ECO:0000256" key="1">
    <source>
        <dbReference type="ARBA" id="ARBA00004162"/>
    </source>
</evidence>
<comment type="subcellular location">
    <subcellularLocation>
        <location evidence="1">Cell membrane</location>
        <topology evidence="1">Single-pass membrane protein</topology>
    </subcellularLocation>
    <subcellularLocation>
        <location evidence="2">Membrane</location>
        <topology evidence="2">Single-pass type I membrane protein</topology>
    </subcellularLocation>
</comment>
<protein>
    <recommendedName>
        <fullName evidence="3">non-specific serine/threonine protein kinase</fullName>
        <ecNumber evidence="3">2.7.11.1</ecNumber>
    </recommendedName>
</protein>
<feature type="binding site" evidence="21">
    <location>
        <position position="442"/>
    </location>
    <ligand>
        <name>ATP</name>
        <dbReference type="ChEBI" id="CHEBI:30616"/>
    </ligand>
</feature>
<evidence type="ECO:0000313" key="25">
    <source>
        <dbReference type="Proteomes" id="UP000639772"/>
    </source>
</evidence>
<dbReference type="SMART" id="SM00220">
    <property type="entry name" value="S_TKc"/>
    <property type="match status" value="1"/>
</dbReference>
<evidence type="ECO:0000256" key="9">
    <source>
        <dbReference type="ARBA" id="ARBA00022692"/>
    </source>
</evidence>
<comment type="caution">
    <text evidence="24">The sequence shown here is derived from an EMBL/GenBank/DDBJ whole genome shotgun (WGS) entry which is preliminary data.</text>
</comment>
<evidence type="ECO:0000256" key="2">
    <source>
        <dbReference type="ARBA" id="ARBA00004479"/>
    </source>
</evidence>
<dbReference type="Pfam" id="PF00069">
    <property type="entry name" value="Pkinase"/>
    <property type="match status" value="1"/>
</dbReference>
<dbReference type="Proteomes" id="UP000639772">
    <property type="component" value="Unassembled WGS sequence"/>
</dbReference>
<keyword evidence="17" id="KW-0675">Receptor</keyword>
<keyword evidence="4" id="KW-1003">Cell membrane</keyword>
<dbReference type="InterPro" id="IPR051809">
    <property type="entry name" value="Plant_receptor-like_S/T_kinase"/>
</dbReference>
<comment type="catalytic activity">
    <reaction evidence="19">
        <text>L-threonyl-[protein] + ATP = O-phospho-L-threonyl-[protein] + ADP + H(+)</text>
        <dbReference type="Rhea" id="RHEA:46608"/>
        <dbReference type="Rhea" id="RHEA-COMP:11060"/>
        <dbReference type="Rhea" id="RHEA-COMP:11605"/>
        <dbReference type="ChEBI" id="CHEBI:15378"/>
        <dbReference type="ChEBI" id="CHEBI:30013"/>
        <dbReference type="ChEBI" id="CHEBI:30616"/>
        <dbReference type="ChEBI" id="CHEBI:61977"/>
        <dbReference type="ChEBI" id="CHEBI:456216"/>
        <dbReference type="EC" id="2.7.11.1"/>
    </reaction>
</comment>
<dbReference type="GO" id="GO:0004674">
    <property type="term" value="F:protein serine/threonine kinase activity"/>
    <property type="evidence" value="ECO:0007669"/>
    <property type="project" value="UniProtKB-KW"/>
</dbReference>
<evidence type="ECO:0000256" key="14">
    <source>
        <dbReference type="ARBA" id="ARBA00022840"/>
    </source>
</evidence>
<dbReference type="FunFam" id="3.80.10.10:FF:000177">
    <property type="entry name" value="Leucine-rich repeat receptor-like serine/threonine-protein kinase At1g17230"/>
    <property type="match status" value="1"/>
</dbReference>
<keyword evidence="5" id="KW-0723">Serine/threonine-protein kinase</keyword>
<dbReference type="PROSITE" id="PS51450">
    <property type="entry name" value="LRR"/>
    <property type="match status" value="2"/>
</dbReference>
<dbReference type="Gene3D" id="3.30.200.20">
    <property type="entry name" value="Phosphorylase Kinase, domain 1"/>
    <property type="match status" value="1"/>
</dbReference>
<dbReference type="InterPro" id="IPR003591">
    <property type="entry name" value="Leu-rich_rpt_typical-subtyp"/>
</dbReference>
<evidence type="ECO:0000256" key="17">
    <source>
        <dbReference type="ARBA" id="ARBA00023170"/>
    </source>
</evidence>
<evidence type="ECO:0000256" key="13">
    <source>
        <dbReference type="ARBA" id="ARBA00022777"/>
    </source>
</evidence>
<evidence type="ECO:0000256" key="18">
    <source>
        <dbReference type="ARBA" id="ARBA00023180"/>
    </source>
</evidence>
<evidence type="ECO:0000256" key="21">
    <source>
        <dbReference type="PROSITE-ProRule" id="PRU10141"/>
    </source>
</evidence>
<evidence type="ECO:0000256" key="3">
    <source>
        <dbReference type="ARBA" id="ARBA00012513"/>
    </source>
</evidence>
<dbReference type="PROSITE" id="PS50011">
    <property type="entry name" value="PROTEIN_KINASE_DOM"/>
    <property type="match status" value="1"/>
</dbReference>
<dbReference type="InterPro" id="IPR011009">
    <property type="entry name" value="Kinase-like_dom_sf"/>
</dbReference>
<dbReference type="EC" id="2.7.11.1" evidence="3"/>
<dbReference type="InterPro" id="IPR017441">
    <property type="entry name" value="Protein_kinase_ATP_BS"/>
</dbReference>
<dbReference type="SUPFAM" id="SSF52058">
    <property type="entry name" value="L domain-like"/>
    <property type="match status" value="1"/>
</dbReference>
<keyword evidence="9 22" id="KW-0812">Transmembrane</keyword>
<dbReference type="FunFam" id="3.30.200.20:FF:000309">
    <property type="entry name" value="Leucine-rich repeat receptor protein kinase MSP1"/>
    <property type="match status" value="1"/>
</dbReference>
<evidence type="ECO:0000256" key="6">
    <source>
        <dbReference type="ARBA" id="ARBA00022553"/>
    </source>
</evidence>
<dbReference type="PANTHER" id="PTHR27008:SF592">
    <property type="entry name" value="LEUCINE-RICH REPEAT RECEPTOR-LIKE PROTEIN KINASE FAMILY PROTEIN-RELATED"/>
    <property type="match status" value="1"/>
</dbReference>
<dbReference type="Pfam" id="PF00560">
    <property type="entry name" value="LRR_1"/>
    <property type="match status" value="2"/>
</dbReference>
<keyword evidence="6" id="KW-0597">Phosphoprotein</keyword>
<evidence type="ECO:0000256" key="12">
    <source>
        <dbReference type="ARBA" id="ARBA00022741"/>
    </source>
</evidence>
<keyword evidence="11" id="KW-0677">Repeat</keyword>
<evidence type="ECO:0000256" key="7">
    <source>
        <dbReference type="ARBA" id="ARBA00022614"/>
    </source>
</evidence>
<accession>A0A835V1D1</accession>
<dbReference type="SMART" id="SM00369">
    <property type="entry name" value="LRR_TYP"/>
    <property type="match status" value="5"/>
</dbReference>
<dbReference type="SUPFAM" id="SSF56112">
    <property type="entry name" value="Protein kinase-like (PK-like)"/>
    <property type="match status" value="1"/>
</dbReference>
<feature type="transmembrane region" description="Helical" evidence="22">
    <location>
        <begin position="344"/>
        <end position="366"/>
    </location>
</feature>
<evidence type="ECO:0000256" key="4">
    <source>
        <dbReference type="ARBA" id="ARBA00022475"/>
    </source>
</evidence>
<dbReference type="InterPro" id="IPR008271">
    <property type="entry name" value="Ser/Thr_kinase_AS"/>
</dbReference>
<gene>
    <name evidence="24" type="ORF">HPP92_009936</name>
</gene>